<dbReference type="SMART" id="SM00978">
    <property type="entry name" value="Tim44"/>
    <property type="match status" value="1"/>
</dbReference>
<keyword evidence="2" id="KW-1133">Transmembrane helix</keyword>
<evidence type="ECO:0000259" key="4">
    <source>
        <dbReference type="SMART" id="SM00978"/>
    </source>
</evidence>
<dbReference type="AlphaFoldDB" id="A0AAW8TW74"/>
<evidence type="ECO:0000313" key="6">
    <source>
        <dbReference type="Proteomes" id="UP001256711"/>
    </source>
</evidence>
<dbReference type="RefSeq" id="WP_270598539.1">
    <property type="nucleotide sequence ID" value="NZ_JAQESC010000010.1"/>
</dbReference>
<feature type="compositionally biased region" description="Low complexity" evidence="1">
    <location>
        <begin position="40"/>
        <end position="49"/>
    </location>
</feature>
<reference evidence="5" key="1">
    <citation type="submission" date="2023-03" db="EMBL/GenBank/DDBJ databases">
        <authorList>
            <person name="Shen W."/>
            <person name="Cai J."/>
        </authorList>
    </citation>
    <scope>NUCLEOTIDE SEQUENCE</scope>
    <source>
        <strain evidence="5">B226-2</strain>
    </source>
</reference>
<feature type="region of interest" description="Disordered" evidence="1">
    <location>
        <begin position="28"/>
        <end position="49"/>
    </location>
</feature>
<dbReference type="SUPFAM" id="SSF54427">
    <property type="entry name" value="NTF2-like"/>
    <property type="match status" value="1"/>
</dbReference>
<dbReference type="Pfam" id="PF04280">
    <property type="entry name" value="Tim44"/>
    <property type="match status" value="1"/>
</dbReference>
<keyword evidence="2" id="KW-0472">Membrane</keyword>
<accession>A0AAW8TW74</accession>
<evidence type="ECO:0000256" key="2">
    <source>
        <dbReference type="SAM" id="Phobius"/>
    </source>
</evidence>
<dbReference type="InterPro" id="IPR032710">
    <property type="entry name" value="NTF2-like_dom_sf"/>
</dbReference>
<feature type="signal peptide" evidence="3">
    <location>
        <begin position="1"/>
        <end position="24"/>
    </location>
</feature>
<gene>
    <name evidence="5" type="ORF">P7H43_08485</name>
</gene>
<proteinExistence type="predicted"/>
<feature type="domain" description="Tim44-like" evidence="4">
    <location>
        <begin position="96"/>
        <end position="235"/>
    </location>
</feature>
<dbReference type="Gene3D" id="3.10.450.240">
    <property type="match status" value="1"/>
</dbReference>
<evidence type="ECO:0000313" key="5">
    <source>
        <dbReference type="EMBL" id="MDT2810521.1"/>
    </source>
</evidence>
<dbReference type="EMBL" id="JARQBJ010000003">
    <property type="protein sequence ID" value="MDT2810521.1"/>
    <property type="molecule type" value="Genomic_DNA"/>
</dbReference>
<organism evidence="5 6">
    <name type="scientific">Enterococcus asini</name>
    <dbReference type="NCBI Taxonomy" id="57732"/>
    <lineage>
        <taxon>Bacteria</taxon>
        <taxon>Bacillati</taxon>
        <taxon>Bacillota</taxon>
        <taxon>Bacilli</taxon>
        <taxon>Lactobacillales</taxon>
        <taxon>Enterococcaceae</taxon>
        <taxon>Enterococcus</taxon>
    </lineage>
</organism>
<dbReference type="InterPro" id="IPR007379">
    <property type="entry name" value="Tim44-like_dom"/>
</dbReference>
<keyword evidence="3" id="KW-0732">Signal</keyword>
<evidence type="ECO:0000256" key="1">
    <source>
        <dbReference type="SAM" id="MobiDB-lite"/>
    </source>
</evidence>
<feature type="chain" id="PRO_5043824335" evidence="3">
    <location>
        <begin position="25"/>
        <end position="240"/>
    </location>
</feature>
<name>A0AAW8TW74_9ENTE</name>
<keyword evidence="2" id="KW-0812">Transmembrane</keyword>
<comment type="caution">
    <text evidence="5">The sequence shown here is derived from an EMBL/GenBank/DDBJ whole genome shotgun (WGS) entry which is preliminary data.</text>
</comment>
<dbReference type="Proteomes" id="UP001256711">
    <property type="component" value="Unassembled WGS sequence"/>
</dbReference>
<feature type="compositionally biased region" description="Gly residues" evidence="1">
    <location>
        <begin position="28"/>
        <end position="39"/>
    </location>
</feature>
<evidence type="ECO:0000256" key="3">
    <source>
        <dbReference type="SAM" id="SignalP"/>
    </source>
</evidence>
<feature type="transmembrane region" description="Helical" evidence="2">
    <location>
        <begin position="64"/>
        <end position="82"/>
    </location>
</feature>
<sequence>MKLRKGIFCLLLCLALFQPVTAYATAGGHSGGSSGGHSSTGGSSRTSHSTIRSGNRVWIGGRSGSVLSFVLFTGGILGVTFLKRKRQQHALAQTDRNDVLIAMSGSEQEKQALLQEVAQTFQRIQAAWDAGTLESAACWYTPRLYDEHRRVLADNREKGLHNHTQKVSLVRISNYRQLGTDSFSLTFGFSCLDYTEDQAGRIVAGDAKRKQYFLQRWFFNYDAEKKLWQADFIQPVDLAN</sequence>
<protein>
    <submittedName>
        <fullName evidence="5">TIM44-like domain-containing protein</fullName>
    </submittedName>
</protein>